<protein>
    <submittedName>
        <fullName evidence="2">Uncharacterized protein</fullName>
    </submittedName>
</protein>
<feature type="region of interest" description="Disordered" evidence="1">
    <location>
        <begin position="61"/>
        <end position="80"/>
    </location>
</feature>
<evidence type="ECO:0000313" key="2">
    <source>
        <dbReference type="EMBL" id="MUZ74532.1"/>
    </source>
</evidence>
<reference evidence="2 3" key="1">
    <citation type="submission" date="2019-12" db="EMBL/GenBank/DDBJ databases">
        <title>Whole-genome sequencing of Allorhizobium vitis.</title>
        <authorList>
            <person name="Gan H.M."/>
            <person name="Szegedi E."/>
            <person name="Burr T."/>
            <person name="Savka M.A."/>
        </authorList>
    </citation>
    <scope>NUCLEOTIDE SEQUENCE [LARGE SCALE GENOMIC DNA]</scope>
    <source>
        <strain evidence="2 3">CG516</strain>
    </source>
</reference>
<dbReference type="AlphaFoldDB" id="A0A6L6VM76"/>
<evidence type="ECO:0000256" key="1">
    <source>
        <dbReference type="SAM" id="MobiDB-lite"/>
    </source>
</evidence>
<evidence type="ECO:0000313" key="3">
    <source>
        <dbReference type="Proteomes" id="UP000477951"/>
    </source>
</evidence>
<organism evidence="2 3">
    <name type="scientific">Agrobacterium vitis</name>
    <name type="common">Rhizobium vitis</name>
    <dbReference type="NCBI Taxonomy" id="373"/>
    <lineage>
        <taxon>Bacteria</taxon>
        <taxon>Pseudomonadati</taxon>
        <taxon>Pseudomonadota</taxon>
        <taxon>Alphaproteobacteria</taxon>
        <taxon>Hyphomicrobiales</taxon>
        <taxon>Rhizobiaceae</taxon>
        <taxon>Rhizobium/Agrobacterium group</taxon>
        <taxon>Agrobacterium</taxon>
    </lineage>
</organism>
<name>A0A6L6VM76_AGRVI</name>
<gene>
    <name evidence="2" type="ORF">GOZ90_17745</name>
</gene>
<sequence length="80" mass="9055">MPPLTADQVQALQAYAARHGRRWKSVLNRVWMGEPPHDDAGTLRGLRNSHGPTWLQFYRLPKAEPAQTPNQNGRTDLPDV</sequence>
<dbReference type="EMBL" id="WPHR01000016">
    <property type="protein sequence ID" value="MUZ74532.1"/>
    <property type="molecule type" value="Genomic_DNA"/>
</dbReference>
<dbReference type="Proteomes" id="UP000477951">
    <property type="component" value="Unassembled WGS sequence"/>
</dbReference>
<accession>A0A6L6VM76</accession>
<comment type="caution">
    <text evidence="2">The sequence shown here is derived from an EMBL/GenBank/DDBJ whole genome shotgun (WGS) entry which is preliminary data.</text>
</comment>
<proteinExistence type="predicted"/>